<protein>
    <submittedName>
        <fullName evidence="7">PTS cellobiose transporter subunit IIA</fullName>
    </submittedName>
</protein>
<keyword evidence="4" id="KW-0808">Transferase</keyword>
<name>W6T4L9_9LACO</name>
<dbReference type="OrthoDB" id="95460at2"/>
<dbReference type="GO" id="GO:0008982">
    <property type="term" value="F:protein-N(PI)-phosphohistidine-sugar phosphotransferase activity"/>
    <property type="evidence" value="ECO:0007669"/>
    <property type="project" value="InterPro"/>
</dbReference>
<dbReference type="InterPro" id="IPR002178">
    <property type="entry name" value="PTS_EIIA_type-2_dom"/>
</dbReference>
<dbReference type="SUPFAM" id="SSF55804">
    <property type="entry name" value="Phoshotransferase/anion transport protein"/>
    <property type="match status" value="1"/>
</dbReference>
<comment type="caution">
    <text evidence="7">The sequence shown here is derived from an EMBL/GenBank/DDBJ whole genome shotgun (WGS) entry which is preliminary data.</text>
</comment>
<accession>W6T4L9</accession>
<evidence type="ECO:0000256" key="5">
    <source>
        <dbReference type="ARBA" id="ARBA00022683"/>
    </source>
</evidence>
<keyword evidence="3" id="KW-0762">Sugar transport</keyword>
<dbReference type="PATRIC" id="fig|1400520.3.peg.3003"/>
<evidence type="ECO:0000256" key="1">
    <source>
        <dbReference type="ARBA" id="ARBA00022448"/>
    </source>
</evidence>
<reference evidence="7 8" key="1">
    <citation type="journal article" date="2014" name="Genome Announc.">
        <title>Genome Sequence of Lactobacillus fabifermentans Strain T30PCM01, Isolated from Fermenting Grape Marc.</title>
        <authorList>
            <person name="Treu L."/>
            <person name="Vendramin V."/>
            <person name="Bovo B."/>
            <person name="Giacomini A."/>
            <person name="Corich V."/>
            <person name="Campanaro S."/>
        </authorList>
    </citation>
    <scope>NUCLEOTIDE SEQUENCE [LARGE SCALE GENOMIC DNA]</scope>
    <source>
        <strain evidence="7 8">T30PCM01</strain>
    </source>
</reference>
<dbReference type="CDD" id="cd00211">
    <property type="entry name" value="PTS_IIA_fru"/>
    <property type="match status" value="1"/>
</dbReference>
<dbReference type="InterPro" id="IPR051541">
    <property type="entry name" value="PTS_SugarTrans_NitroReg"/>
</dbReference>
<dbReference type="PANTHER" id="PTHR47738">
    <property type="entry name" value="PTS SYSTEM FRUCTOSE-LIKE EIIA COMPONENT-RELATED"/>
    <property type="match status" value="1"/>
</dbReference>
<dbReference type="GO" id="GO:0016020">
    <property type="term" value="C:membrane"/>
    <property type="evidence" value="ECO:0007669"/>
    <property type="project" value="InterPro"/>
</dbReference>
<feature type="domain" description="PTS EIIA type-2" evidence="6">
    <location>
        <begin position="4"/>
        <end position="148"/>
    </location>
</feature>
<dbReference type="STRING" id="1400520.LFAB_15310"/>
<keyword evidence="2" id="KW-0597">Phosphoprotein</keyword>
<evidence type="ECO:0000256" key="3">
    <source>
        <dbReference type="ARBA" id="ARBA00022597"/>
    </source>
</evidence>
<dbReference type="EMBL" id="AWWK01000076">
    <property type="protein sequence ID" value="ETY72882.1"/>
    <property type="molecule type" value="Genomic_DNA"/>
</dbReference>
<sequence length="148" mass="16562">MEKDIFNKTHIFYDHESKSQAEAFENVAKFVAECGYVSDAAQYCQGLKDREVEATTGFKNGIAIPHSNDASVLKPGLFLVKFDHGIEWNALDKQPITLGFFLTIPKDGATEHLKLLSKIARKLMDKNFSQTVIENDDPDILTAAIEEI</sequence>
<dbReference type="GO" id="GO:0009401">
    <property type="term" value="P:phosphoenolpyruvate-dependent sugar phosphotransferase system"/>
    <property type="evidence" value="ECO:0007669"/>
    <property type="project" value="UniProtKB-KW"/>
</dbReference>
<dbReference type="Gene3D" id="3.40.930.10">
    <property type="entry name" value="Mannitol-specific EII, Chain A"/>
    <property type="match status" value="1"/>
</dbReference>
<dbReference type="RefSeq" id="WP_033614607.1">
    <property type="nucleotide sequence ID" value="NZ_KK036524.1"/>
</dbReference>
<keyword evidence="1" id="KW-0813">Transport</keyword>
<evidence type="ECO:0000256" key="4">
    <source>
        <dbReference type="ARBA" id="ARBA00022679"/>
    </source>
</evidence>
<evidence type="ECO:0000313" key="7">
    <source>
        <dbReference type="EMBL" id="ETY72882.1"/>
    </source>
</evidence>
<dbReference type="PANTHER" id="PTHR47738:SF2">
    <property type="entry name" value="PTS SYSTEM FRUCTOSE-LIKE EIIA COMPONENT"/>
    <property type="match status" value="1"/>
</dbReference>
<gene>
    <name evidence="7" type="ORF">LFAB_15310</name>
</gene>
<dbReference type="NCBIfam" id="TIGR00848">
    <property type="entry name" value="fruA"/>
    <property type="match status" value="1"/>
</dbReference>
<dbReference type="AlphaFoldDB" id="W6T4L9"/>
<evidence type="ECO:0000256" key="2">
    <source>
        <dbReference type="ARBA" id="ARBA00022553"/>
    </source>
</evidence>
<organism evidence="7 8">
    <name type="scientific">Lactiplantibacillus fabifermentans T30PCM01</name>
    <dbReference type="NCBI Taxonomy" id="1400520"/>
    <lineage>
        <taxon>Bacteria</taxon>
        <taxon>Bacillati</taxon>
        <taxon>Bacillota</taxon>
        <taxon>Bacilli</taxon>
        <taxon>Lactobacillales</taxon>
        <taxon>Lactobacillaceae</taxon>
        <taxon>Lactiplantibacillus</taxon>
    </lineage>
</organism>
<dbReference type="Proteomes" id="UP000019247">
    <property type="component" value="Unassembled WGS sequence"/>
</dbReference>
<dbReference type="InterPro" id="IPR004715">
    <property type="entry name" value="PTS_IIA_fruc"/>
</dbReference>
<dbReference type="eggNOG" id="COG1762">
    <property type="taxonomic scope" value="Bacteria"/>
</dbReference>
<evidence type="ECO:0000259" key="6">
    <source>
        <dbReference type="PROSITE" id="PS51094"/>
    </source>
</evidence>
<evidence type="ECO:0000313" key="8">
    <source>
        <dbReference type="Proteomes" id="UP000019247"/>
    </source>
</evidence>
<dbReference type="HOGENOM" id="CLU_072531_5_1_9"/>
<keyword evidence="5" id="KW-0598">Phosphotransferase system</keyword>
<dbReference type="InterPro" id="IPR016152">
    <property type="entry name" value="PTrfase/Anion_transptr"/>
</dbReference>
<proteinExistence type="predicted"/>
<dbReference type="Pfam" id="PF00359">
    <property type="entry name" value="PTS_EIIA_2"/>
    <property type="match status" value="1"/>
</dbReference>
<dbReference type="PROSITE" id="PS51094">
    <property type="entry name" value="PTS_EIIA_TYPE_2"/>
    <property type="match status" value="1"/>
</dbReference>